<evidence type="ECO:0000256" key="14">
    <source>
        <dbReference type="ARBA" id="ARBA00048988"/>
    </source>
</evidence>
<dbReference type="Gene3D" id="3.40.50.300">
    <property type="entry name" value="P-loop containing nucleotide triphosphate hydrolases"/>
    <property type="match status" value="2"/>
</dbReference>
<evidence type="ECO:0000313" key="18">
    <source>
        <dbReference type="EMBL" id="OGE79128.1"/>
    </source>
</evidence>
<dbReference type="SUPFAM" id="SSF50249">
    <property type="entry name" value="Nucleic acid-binding proteins"/>
    <property type="match status" value="1"/>
</dbReference>
<dbReference type="InterPro" id="IPR045562">
    <property type="entry name" value="RecG_dom3_C"/>
</dbReference>
<dbReference type="EC" id="5.6.2.4" evidence="13 15"/>
<dbReference type="InterPro" id="IPR012340">
    <property type="entry name" value="NA-bd_OB-fold"/>
</dbReference>
<evidence type="ECO:0000256" key="1">
    <source>
        <dbReference type="ARBA" id="ARBA00007504"/>
    </source>
</evidence>
<keyword evidence="10 15" id="KW-0234">DNA repair</keyword>
<dbReference type="InterPro" id="IPR033454">
    <property type="entry name" value="RecG_wedge"/>
</dbReference>
<dbReference type="Pfam" id="PF19833">
    <property type="entry name" value="RecG_dom3_C"/>
    <property type="match status" value="1"/>
</dbReference>
<comment type="caution">
    <text evidence="18">The sequence shown here is derived from an EMBL/GenBank/DDBJ whole genome shotgun (WGS) entry which is preliminary data.</text>
</comment>
<keyword evidence="4 15" id="KW-0227">DNA damage</keyword>
<keyword evidence="3 15" id="KW-0547">Nucleotide-binding</keyword>
<name>A0A1F5NNB8_9BACT</name>
<comment type="function">
    <text evidence="15">Plays a critical role in recombination and DNA repair. Helps process Holliday junction intermediates to mature products by catalyzing branch migration. Has replication fork regression activity, unwinds stalled or blocked replication forks to make a HJ that can be resolved. Has a DNA unwinding activity characteristic of a DNA helicase with 3'-5' polarity.</text>
</comment>
<keyword evidence="6 15" id="KW-0347">Helicase</keyword>
<reference evidence="18 19" key="1">
    <citation type="journal article" date="2016" name="Nat. Commun.">
        <title>Thousands of microbial genomes shed light on interconnected biogeochemical processes in an aquifer system.</title>
        <authorList>
            <person name="Anantharaman K."/>
            <person name="Brown C.T."/>
            <person name="Hug L.A."/>
            <person name="Sharon I."/>
            <person name="Castelle C.J."/>
            <person name="Probst A.J."/>
            <person name="Thomas B.C."/>
            <person name="Singh A."/>
            <person name="Wilkins M.J."/>
            <person name="Karaoz U."/>
            <person name="Brodie E.L."/>
            <person name="Williams K.H."/>
            <person name="Hubbard S.S."/>
            <person name="Banfield J.F."/>
        </authorList>
    </citation>
    <scope>NUCLEOTIDE SEQUENCE [LARGE SCALE GENOMIC DNA]</scope>
</reference>
<dbReference type="InterPro" id="IPR014001">
    <property type="entry name" value="Helicase_ATP-bd"/>
</dbReference>
<feature type="domain" description="Helicase ATP-binding" evidence="16">
    <location>
        <begin position="277"/>
        <end position="436"/>
    </location>
</feature>
<evidence type="ECO:0000256" key="2">
    <source>
        <dbReference type="ARBA" id="ARBA00017846"/>
    </source>
</evidence>
<dbReference type="GO" id="GO:0005524">
    <property type="term" value="F:ATP binding"/>
    <property type="evidence" value="ECO:0007669"/>
    <property type="project" value="UniProtKB-KW"/>
</dbReference>
<comment type="catalytic activity">
    <reaction evidence="12 15">
        <text>Couples ATP hydrolysis with the unwinding of duplex DNA by translocating in the 3'-5' direction.</text>
        <dbReference type="EC" id="5.6.2.4"/>
    </reaction>
</comment>
<evidence type="ECO:0000259" key="16">
    <source>
        <dbReference type="PROSITE" id="PS51192"/>
    </source>
</evidence>
<comment type="similarity">
    <text evidence="1 15">Belongs to the helicase family. RecG subfamily.</text>
</comment>
<comment type="catalytic activity">
    <reaction evidence="14 15">
        <text>ATP + H2O = ADP + phosphate + H(+)</text>
        <dbReference type="Rhea" id="RHEA:13065"/>
        <dbReference type="ChEBI" id="CHEBI:15377"/>
        <dbReference type="ChEBI" id="CHEBI:15378"/>
        <dbReference type="ChEBI" id="CHEBI:30616"/>
        <dbReference type="ChEBI" id="CHEBI:43474"/>
        <dbReference type="ChEBI" id="CHEBI:456216"/>
        <dbReference type="EC" id="5.6.2.4"/>
    </reaction>
</comment>
<dbReference type="SUPFAM" id="SSF52540">
    <property type="entry name" value="P-loop containing nucleoside triphosphate hydrolases"/>
    <property type="match status" value="2"/>
</dbReference>
<dbReference type="GO" id="GO:0006310">
    <property type="term" value="P:DNA recombination"/>
    <property type="evidence" value="ECO:0007669"/>
    <property type="project" value="UniProtKB-UniRule"/>
</dbReference>
<dbReference type="AlphaFoldDB" id="A0A1F5NNB8"/>
<keyword evidence="11" id="KW-0413">Isomerase</keyword>
<organism evidence="18 19">
    <name type="scientific">Candidatus Doudnabacteria bacterium RIFCSPHIGHO2_01_FULL_46_14</name>
    <dbReference type="NCBI Taxonomy" id="1817824"/>
    <lineage>
        <taxon>Bacteria</taxon>
        <taxon>Candidatus Doudnaibacteriota</taxon>
    </lineage>
</organism>
<evidence type="ECO:0000256" key="3">
    <source>
        <dbReference type="ARBA" id="ARBA00022741"/>
    </source>
</evidence>
<sequence length="705" mass="79138">MLSINDSVSKLHLVKPEHLEALSKLGIKTVKDLLYHFPRDWQDLSEIKKISEIRPGEKISIKARVKHLSIPGFPFRRVKITEALLEDETGNVVAIWFNQPYIKNSLRLGNEYYFSGKGQIYATKKQQTLQLTHPTFEMVREETIHVAGLIPDYPLTEGITQKQVRYWLKQALESLPQLIEILPEKLKKKMKLIGHTEAIKNLHFPDDAAHLKKAKNRLAFEELFLFQLAFQSYKKTLKCLPAPAIQFDKNLVSQFVEKLSFQLTASQRLSAWEILSDMAKPHPMNRLLEGEVGSGKTVVAGLAMLETATAGYQSILLAPTEILAWQHYQTLEKLFAHTGIKIALQTRSHKIGEIREIREGTIKIIAGTHALLQERISFHKIGLLVIDEQHRFGIKQRQALLRGQAELVPHLLSMTATPIPRTLALAFYGDLDISKLKELPSGRKKVITKLASPENRVLAYEVVRKELQRGRQAYVIVPLVGETSDLSPLPNPPPQGEGNTNETKSVITEVEKLKKIFPEFQIGLLHGKMPGEEKKKIMQVFSAKGGSATGGKAHKIDILVSTTVVEVGVDVPNATIMIIENAERFGLSQLHQLRGRVGRSHLQSLCVLFAGLYSETTRQRLEAVVNSNDGFELAEIDLKMRGAGEILGTKQSGFIPFKIASLSDEKTIESAKKEALALLEQDPELENYPMLMKKVAEISKEAHLE</sequence>
<evidence type="ECO:0000256" key="5">
    <source>
        <dbReference type="ARBA" id="ARBA00022801"/>
    </source>
</evidence>
<dbReference type="PANTHER" id="PTHR47964:SF1">
    <property type="entry name" value="ATP-DEPENDENT DNA HELICASE HOMOLOG RECG, CHLOROPLASTIC"/>
    <property type="match status" value="1"/>
</dbReference>
<dbReference type="GO" id="GO:0006281">
    <property type="term" value="P:DNA repair"/>
    <property type="evidence" value="ECO:0007669"/>
    <property type="project" value="UniProtKB-UniRule"/>
</dbReference>
<dbReference type="STRING" id="1817824.A2751_05825"/>
<dbReference type="PROSITE" id="PS51192">
    <property type="entry name" value="HELICASE_ATP_BIND_1"/>
    <property type="match status" value="1"/>
</dbReference>
<keyword evidence="9 15" id="KW-0233">DNA recombination</keyword>
<evidence type="ECO:0000256" key="4">
    <source>
        <dbReference type="ARBA" id="ARBA00022763"/>
    </source>
</evidence>
<evidence type="ECO:0000256" key="12">
    <source>
        <dbReference type="ARBA" id="ARBA00034617"/>
    </source>
</evidence>
<keyword evidence="8" id="KW-0238">DNA-binding</keyword>
<dbReference type="GO" id="GO:0016887">
    <property type="term" value="F:ATP hydrolysis activity"/>
    <property type="evidence" value="ECO:0007669"/>
    <property type="project" value="RHEA"/>
</dbReference>
<accession>A0A1F5NNB8</accession>
<dbReference type="PANTHER" id="PTHR47964">
    <property type="entry name" value="ATP-DEPENDENT DNA HELICASE HOMOLOG RECG, CHLOROPLASTIC"/>
    <property type="match status" value="1"/>
</dbReference>
<evidence type="ECO:0000256" key="13">
    <source>
        <dbReference type="ARBA" id="ARBA00034808"/>
    </source>
</evidence>
<dbReference type="GO" id="GO:0003677">
    <property type="term" value="F:DNA binding"/>
    <property type="evidence" value="ECO:0007669"/>
    <property type="project" value="UniProtKB-KW"/>
</dbReference>
<evidence type="ECO:0000256" key="15">
    <source>
        <dbReference type="RuleBase" id="RU363016"/>
    </source>
</evidence>
<evidence type="ECO:0000256" key="10">
    <source>
        <dbReference type="ARBA" id="ARBA00023204"/>
    </source>
</evidence>
<dbReference type="Proteomes" id="UP000176864">
    <property type="component" value="Unassembled WGS sequence"/>
</dbReference>
<dbReference type="Pfam" id="PF17191">
    <property type="entry name" value="RecG_wedge"/>
    <property type="match status" value="1"/>
</dbReference>
<feature type="domain" description="Helicase C-terminal" evidence="17">
    <location>
        <begin position="469"/>
        <end position="644"/>
    </location>
</feature>
<keyword evidence="5 15" id="KW-0378">Hydrolase</keyword>
<dbReference type="InterPro" id="IPR011545">
    <property type="entry name" value="DEAD/DEAH_box_helicase_dom"/>
</dbReference>
<evidence type="ECO:0000256" key="8">
    <source>
        <dbReference type="ARBA" id="ARBA00023125"/>
    </source>
</evidence>
<evidence type="ECO:0000256" key="7">
    <source>
        <dbReference type="ARBA" id="ARBA00022840"/>
    </source>
</evidence>
<proteinExistence type="inferred from homology"/>
<keyword evidence="7 15" id="KW-0067">ATP-binding</keyword>
<evidence type="ECO:0000259" key="17">
    <source>
        <dbReference type="PROSITE" id="PS51194"/>
    </source>
</evidence>
<dbReference type="InterPro" id="IPR027417">
    <property type="entry name" value="P-loop_NTPase"/>
</dbReference>
<dbReference type="Gene3D" id="2.40.50.140">
    <property type="entry name" value="Nucleic acid-binding proteins"/>
    <property type="match status" value="1"/>
</dbReference>
<dbReference type="InterPro" id="IPR047112">
    <property type="entry name" value="RecG/Mfd"/>
</dbReference>
<dbReference type="Pfam" id="PF00271">
    <property type="entry name" value="Helicase_C"/>
    <property type="match status" value="1"/>
</dbReference>
<dbReference type="EMBL" id="MFEK01000007">
    <property type="protein sequence ID" value="OGE79128.1"/>
    <property type="molecule type" value="Genomic_DNA"/>
</dbReference>
<evidence type="ECO:0000313" key="19">
    <source>
        <dbReference type="Proteomes" id="UP000176864"/>
    </source>
</evidence>
<evidence type="ECO:0000256" key="6">
    <source>
        <dbReference type="ARBA" id="ARBA00022806"/>
    </source>
</evidence>
<dbReference type="Pfam" id="PF00270">
    <property type="entry name" value="DEAD"/>
    <property type="match status" value="1"/>
</dbReference>
<dbReference type="NCBIfam" id="NF008168">
    <property type="entry name" value="PRK10917.2-2"/>
    <property type="match status" value="1"/>
</dbReference>
<dbReference type="PROSITE" id="PS51194">
    <property type="entry name" value="HELICASE_CTER"/>
    <property type="match status" value="1"/>
</dbReference>
<dbReference type="NCBIfam" id="TIGR00643">
    <property type="entry name" value="recG"/>
    <property type="match status" value="1"/>
</dbReference>
<dbReference type="GO" id="GO:0043138">
    <property type="term" value="F:3'-5' DNA helicase activity"/>
    <property type="evidence" value="ECO:0007669"/>
    <property type="project" value="UniProtKB-EC"/>
</dbReference>
<protein>
    <recommendedName>
        <fullName evidence="2 15">ATP-dependent DNA helicase RecG</fullName>
        <ecNumber evidence="13 15">5.6.2.4</ecNumber>
    </recommendedName>
</protein>
<dbReference type="NCBIfam" id="NF008165">
    <property type="entry name" value="PRK10917.1-3"/>
    <property type="match status" value="1"/>
</dbReference>
<dbReference type="CDD" id="cd04488">
    <property type="entry name" value="RecG_wedge_OBF"/>
    <property type="match status" value="1"/>
</dbReference>
<dbReference type="InterPro" id="IPR004609">
    <property type="entry name" value="ATP-dep_DNA_helicase_RecG"/>
</dbReference>
<dbReference type="InterPro" id="IPR001650">
    <property type="entry name" value="Helicase_C-like"/>
</dbReference>
<dbReference type="SMART" id="SM00490">
    <property type="entry name" value="HELICc"/>
    <property type="match status" value="1"/>
</dbReference>
<dbReference type="SMART" id="SM00487">
    <property type="entry name" value="DEXDc"/>
    <property type="match status" value="1"/>
</dbReference>
<gene>
    <name evidence="18" type="ORF">A2751_05825</name>
</gene>
<evidence type="ECO:0000256" key="9">
    <source>
        <dbReference type="ARBA" id="ARBA00023172"/>
    </source>
</evidence>
<evidence type="ECO:0000256" key="11">
    <source>
        <dbReference type="ARBA" id="ARBA00023235"/>
    </source>
</evidence>